<dbReference type="HAMAP" id="MF_00772">
    <property type="entry name" value="OGT"/>
    <property type="match status" value="1"/>
</dbReference>
<evidence type="ECO:0000256" key="4">
    <source>
        <dbReference type="ARBA" id="ARBA00022679"/>
    </source>
</evidence>
<keyword evidence="5 8" id="KW-0227">DNA damage</keyword>
<comment type="catalytic activity">
    <reaction evidence="1 8">
        <text>a 4-O-methyl-thymidine in DNA + L-cysteinyl-[protein] = a thymidine in DNA + S-methyl-L-cysteinyl-[protein]</text>
        <dbReference type="Rhea" id="RHEA:53428"/>
        <dbReference type="Rhea" id="RHEA-COMP:10131"/>
        <dbReference type="Rhea" id="RHEA-COMP:10132"/>
        <dbReference type="Rhea" id="RHEA-COMP:13555"/>
        <dbReference type="Rhea" id="RHEA-COMP:13556"/>
        <dbReference type="ChEBI" id="CHEBI:29950"/>
        <dbReference type="ChEBI" id="CHEBI:82612"/>
        <dbReference type="ChEBI" id="CHEBI:137386"/>
        <dbReference type="ChEBI" id="CHEBI:137387"/>
        <dbReference type="EC" id="2.1.1.63"/>
    </reaction>
</comment>
<sequence length="166" mass="17873">MSTTHTVIDSPLGELTAVAVDGALTGLYFEGHLRMPEVSAFGERTDAGFEEVRRQLAEYFAGGRTRFDLSLAPRGNAFQQRVWRLLVDIPFGETRTYGALAGELGDPGLAQAVGAANGRNPVSIVVPCHRVVGAGGALTGYAGGLERKRFLLDLEEPALVREERLF</sequence>
<dbReference type="PANTHER" id="PTHR10815:SF5">
    <property type="entry name" value="METHYLATED-DNA--PROTEIN-CYSTEINE METHYLTRANSFERASE"/>
    <property type="match status" value="1"/>
</dbReference>
<dbReference type="InterPro" id="IPR036388">
    <property type="entry name" value="WH-like_DNA-bd_sf"/>
</dbReference>
<evidence type="ECO:0000256" key="2">
    <source>
        <dbReference type="ARBA" id="ARBA00022490"/>
    </source>
</evidence>
<organism evidence="11 12">
    <name type="scientific">Streptomyces johnsoniae</name>
    <dbReference type="NCBI Taxonomy" id="3075532"/>
    <lineage>
        <taxon>Bacteria</taxon>
        <taxon>Bacillati</taxon>
        <taxon>Actinomycetota</taxon>
        <taxon>Actinomycetes</taxon>
        <taxon>Kitasatosporales</taxon>
        <taxon>Streptomycetaceae</taxon>
        <taxon>Streptomyces</taxon>
    </lineage>
</organism>
<name>A0ABU2S0P5_9ACTN</name>
<comment type="catalytic activity">
    <reaction evidence="7 8">
        <text>a 6-O-methyl-2'-deoxyguanosine in DNA + L-cysteinyl-[protein] = S-methyl-L-cysteinyl-[protein] + a 2'-deoxyguanosine in DNA</text>
        <dbReference type="Rhea" id="RHEA:24000"/>
        <dbReference type="Rhea" id="RHEA-COMP:10131"/>
        <dbReference type="Rhea" id="RHEA-COMP:10132"/>
        <dbReference type="Rhea" id="RHEA-COMP:11367"/>
        <dbReference type="Rhea" id="RHEA-COMP:11368"/>
        <dbReference type="ChEBI" id="CHEBI:29950"/>
        <dbReference type="ChEBI" id="CHEBI:82612"/>
        <dbReference type="ChEBI" id="CHEBI:85445"/>
        <dbReference type="ChEBI" id="CHEBI:85448"/>
        <dbReference type="EC" id="2.1.1.63"/>
    </reaction>
</comment>
<dbReference type="EMBL" id="JAVREV010000003">
    <property type="protein sequence ID" value="MDT0442261.1"/>
    <property type="molecule type" value="Genomic_DNA"/>
</dbReference>
<keyword evidence="4 8" id="KW-0808">Transferase</keyword>
<dbReference type="EC" id="2.1.1.63" evidence="8"/>
<dbReference type="PROSITE" id="PS00374">
    <property type="entry name" value="MGMT"/>
    <property type="match status" value="1"/>
</dbReference>
<feature type="domain" description="Methylated-DNA-[protein]-cysteine S-methyltransferase DNA binding" evidence="9">
    <location>
        <begin position="77"/>
        <end position="156"/>
    </location>
</feature>
<reference evidence="12" key="1">
    <citation type="submission" date="2023-07" db="EMBL/GenBank/DDBJ databases">
        <title>30 novel species of actinomycetes from the DSMZ collection.</title>
        <authorList>
            <person name="Nouioui I."/>
        </authorList>
    </citation>
    <scope>NUCLEOTIDE SEQUENCE [LARGE SCALE GENOMIC DNA]</scope>
    <source>
        <strain evidence="12">DSM 41886</strain>
    </source>
</reference>
<dbReference type="Gene3D" id="1.10.10.10">
    <property type="entry name" value="Winged helix-like DNA-binding domain superfamily/Winged helix DNA-binding domain"/>
    <property type="match status" value="1"/>
</dbReference>
<dbReference type="Pfam" id="PF01035">
    <property type="entry name" value="DNA_binding_1"/>
    <property type="match status" value="1"/>
</dbReference>
<dbReference type="SUPFAM" id="SSF46767">
    <property type="entry name" value="Methylated DNA-protein cysteine methyltransferase, C-terminal domain"/>
    <property type="match status" value="1"/>
</dbReference>
<accession>A0ABU2S0P5</accession>
<dbReference type="InterPro" id="IPR036217">
    <property type="entry name" value="MethylDNA_cys_MeTrfase_DNAb"/>
</dbReference>
<keyword evidence="3 8" id="KW-0489">Methyltransferase</keyword>
<dbReference type="GO" id="GO:0032259">
    <property type="term" value="P:methylation"/>
    <property type="evidence" value="ECO:0007669"/>
    <property type="project" value="UniProtKB-KW"/>
</dbReference>
<evidence type="ECO:0000259" key="9">
    <source>
        <dbReference type="Pfam" id="PF01035"/>
    </source>
</evidence>
<keyword evidence="12" id="KW-1185">Reference proteome</keyword>
<gene>
    <name evidence="11" type="ORF">RM779_06555</name>
</gene>
<comment type="function">
    <text evidence="8">Involved in the cellular defense against the biological effects of O6-methylguanine (O6-MeG) and O4-methylthymine (O4-MeT) in DNA. Repairs the methylated nucleobase in DNA by stoichiometrically transferring the methyl group to a cysteine residue in the enzyme. This is a suicide reaction: the enzyme is irreversibly inactivated.</text>
</comment>
<dbReference type="InterPro" id="IPR008332">
    <property type="entry name" value="MethylG_MeTrfase_N"/>
</dbReference>
<comment type="subcellular location">
    <subcellularLocation>
        <location evidence="8">Cytoplasm</location>
    </subcellularLocation>
</comment>
<comment type="caution">
    <text evidence="11">The sequence shown here is derived from an EMBL/GenBank/DDBJ whole genome shotgun (WGS) entry which is preliminary data.</text>
</comment>
<evidence type="ECO:0000313" key="12">
    <source>
        <dbReference type="Proteomes" id="UP001183615"/>
    </source>
</evidence>
<evidence type="ECO:0000313" key="11">
    <source>
        <dbReference type="EMBL" id="MDT0442261.1"/>
    </source>
</evidence>
<evidence type="ECO:0000256" key="8">
    <source>
        <dbReference type="HAMAP-Rule" id="MF_00772"/>
    </source>
</evidence>
<feature type="active site" description="Nucleophile; methyl group acceptor" evidence="8">
    <location>
        <position position="128"/>
    </location>
</feature>
<comment type="similarity">
    <text evidence="8">Belongs to the MGMT family.</text>
</comment>
<feature type="domain" description="Methylguanine DNA methyltransferase ribonuclease-like" evidence="10">
    <location>
        <begin position="5"/>
        <end position="72"/>
    </location>
</feature>
<keyword evidence="6 8" id="KW-0234">DNA repair</keyword>
<evidence type="ECO:0000256" key="5">
    <source>
        <dbReference type="ARBA" id="ARBA00022763"/>
    </source>
</evidence>
<evidence type="ECO:0000256" key="3">
    <source>
        <dbReference type="ARBA" id="ARBA00022603"/>
    </source>
</evidence>
<comment type="miscellaneous">
    <text evidence="8">This enzyme catalyzes only one turnover and therefore is not strictly catalytic. According to one definition, an enzyme is a biocatalyst that acts repeatedly and over many reaction cycles.</text>
</comment>
<evidence type="ECO:0000259" key="10">
    <source>
        <dbReference type="Pfam" id="PF02870"/>
    </source>
</evidence>
<dbReference type="GO" id="GO:0003908">
    <property type="term" value="F:methylated-DNA-[protein]-cysteine S-methyltransferase activity"/>
    <property type="evidence" value="ECO:0007669"/>
    <property type="project" value="UniProtKB-EC"/>
</dbReference>
<dbReference type="InterPro" id="IPR014048">
    <property type="entry name" value="MethylDNA_cys_MeTrfase_DNA-bd"/>
</dbReference>
<dbReference type="RefSeq" id="WP_311616698.1">
    <property type="nucleotide sequence ID" value="NZ_JAVREV010000003.1"/>
</dbReference>
<dbReference type="CDD" id="cd06445">
    <property type="entry name" value="ATase"/>
    <property type="match status" value="1"/>
</dbReference>
<dbReference type="InterPro" id="IPR023546">
    <property type="entry name" value="MGMT"/>
</dbReference>
<evidence type="ECO:0000256" key="7">
    <source>
        <dbReference type="ARBA" id="ARBA00049348"/>
    </source>
</evidence>
<dbReference type="InterPro" id="IPR036631">
    <property type="entry name" value="MGMT_N_sf"/>
</dbReference>
<dbReference type="InterPro" id="IPR001497">
    <property type="entry name" value="MethylDNA_cys_MeTrfase_AS"/>
</dbReference>
<dbReference type="Proteomes" id="UP001183615">
    <property type="component" value="Unassembled WGS sequence"/>
</dbReference>
<dbReference type="PANTHER" id="PTHR10815">
    <property type="entry name" value="METHYLATED-DNA--PROTEIN-CYSTEINE METHYLTRANSFERASE"/>
    <property type="match status" value="1"/>
</dbReference>
<protein>
    <recommendedName>
        <fullName evidence="8">Methylated-DNA--protein-cysteine methyltransferase</fullName>
        <ecNumber evidence="8">2.1.1.63</ecNumber>
    </recommendedName>
    <alternativeName>
        <fullName evidence="8">6-O-methylguanine-DNA methyltransferase</fullName>
        <shortName evidence="8">MGMT</shortName>
    </alternativeName>
    <alternativeName>
        <fullName evidence="8">O-6-methylguanine-DNA-alkyltransferase</fullName>
    </alternativeName>
</protein>
<proteinExistence type="inferred from homology"/>
<keyword evidence="2 8" id="KW-0963">Cytoplasm</keyword>
<dbReference type="Gene3D" id="3.30.160.70">
    <property type="entry name" value="Methylated DNA-protein cysteine methyltransferase domain"/>
    <property type="match status" value="1"/>
</dbReference>
<dbReference type="NCBIfam" id="TIGR00589">
    <property type="entry name" value="ogt"/>
    <property type="match status" value="1"/>
</dbReference>
<dbReference type="SUPFAM" id="SSF53155">
    <property type="entry name" value="Methylated DNA-protein cysteine methyltransferase domain"/>
    <property type="match status" value="1"/>
</dbReference>
<evidence type="ECO:0000256" key="1">
    <source>
        <dbReference type="ARBA" id="ARBA00001286"/>
    </source>
</evidence>
<dbReference type="Pfam" id="PF02870">
    <property type="entry name" value="Methyltransf_1N"/>
    <property type="match status" value="1"/>
</dbReference>
<evidence type="ECO:0000256" key="6">
    <source>
        <dbReference type="ARBA" id="ARBA00023204"/>
    </source>
</evidence>